<evidence type="ECO:0000313" key="3">
    <source>
        <dbReference type="Proteomes" id="UP000001542"/>
    </source>
</evidence>
<reference evidence="2" key="2">
    <citation type="journal article" date="2007" name="Science">
        <title>Draft genome sequence of the sexually transmitted pathogen Trichomonas vaginalis.</title>
        <authorList>
            <person name="Carlton J.M."/>
            <person name="Hirt R.P."/>
            <person name="Silva J.C."/>
            <person name="Delcher A.L."/>
            <person name="Schatz M."/>
            <person name="Zhao Q."/>
            <person name="Wortman J.R."/>
            <person name="Bidwell S.L."/>
            <person name="Alsmark U.C.M."/>
            <person name="Besteiro S."/>
            <person name="Sicheritz-Ponten T."/>
            <person name="Noel C.J."/>
            <person name="Dacks J.B."/>
            <person name="Foster P.G."/>
            <person name="Simillion C."/>
            <person name="Van de Peer Y."/>
            <person name="Miranda-Saavedra D."/>
            <person name="Barton G.J."/>
            <person name="Westrop G.D."/>
            <person name="Mueller S."/>
            <person name="Dessi D."/>
            <person name="Fiori P.L."/>
            <person name="Ren Q."/>
            <person name="Paulsen I."/>
            <person name="Zhang H."/>
            <person name="Bastida-Corcuera F.D."/>
            <person name="Simoes-Barbosa A."/>
            <person name="Brown M.T."/>
            <person name="Hayes R.D."/>
            <person name="Mukherjee M."/>
            <person name="Okumura C.Y."/>
            <person name="Schneider R."/>
            <person name="Smith A.J."/>
            <person name="Vanacova S."/>
            <person name="Villalvazo M."/>
            <person name="Haas B.J."/>
            <person name="Pertea M."/>
            <person name="Feldblyum T.V."/>
            <person name="Utterback T.R."/>
            <person name="Shu C.L."/>
            <person name="Osoegawa K."/>
            <person name="de Jong P.J."/>
            <person name="Hrdy I."/>
            <person name="Horvathova L."/>
            <person name="Zubacova Z."/>
            <person name="Dolezal P."/>
            <person name="Malik S.B."/>
            <person name="Logsdon J.M. Jr."/>
            <person name="Henze K."/>
            <person name="Gupta A."/>
            <person name="Wang C.C."/>
            <person name="Dunne R.L."/>
            <person name="Upcroft J.A."/>
            <person name="Upcroft P."/>
            <person name="White O."/>
            <person name="Salzberg S.L."/>
            <person name="Tang P."/>
            <person name="Chiu C.-H."/>
            <person name="Lee Y.-S."/>
            <person name="Embley T.M."/>
            <person name="Coombs G.H."/>
            <person name="Mottram J.C."/>
            <person name="Tachezy J."/>
            <person name="Fraser-Liggett C.M."/>
            <person name="Johnson P.J."/>
        </authorList>
    </citation>
    <scope>NUCLEOTIDE SEQUENCE [LARGE SCALE GENOMIC DNA]</scope>
    <source>
        <strain evidence="2">G3</strain>
    </source>
</reference>
<evidence type="ECO:0000313" key="2">
    <source>
        <dbReference type="EMBL" id="EAY19817.1"/>
    </source>
</evidence>
<dbReference type="InterPro" id="IPR010736">
    <property type="entry name" value="SHIPPO-rpt"/>
</dbReference>
<gene>
    <name evidence="2" type="ORF">TVAG_178610</name>
</gene>
<feature type="compositionally biased region" description="Basic and acidic residues" evidence="1">
    <location>
        <begin position="696"/>
        <end position="705"/>
    </location>
</feature>
<feature type="compositionally biased region" description="Basic and acidic residues" evidence="1">
    <location>
        <begin position="300"/>
        <end position="309"/>
    </location>
</feature>
<dbReference type="PANTHER" id="PTHR21580">
    <property type="entry name" value="SHIPPO-1-RELATED"/>
    <property type="match status" value="1"/>
</dbReference>
<dbReference type="InterPro" id="IPR051291">
    <property type="entry name" value="CIMAP"/>
</dbReference>
<dbReference type="PANTHER" id="PTHR21580:SF28">
    <property type="entry name" value="BOREALIN N-TERMINAL DOMAIN-CONTAINING PROTEIN-RELATED"/>
    <property type="match status" value="1"/>
</dbReference>
<feature type="region of interest" description="Disordered" evidence="1">
    <location>
        <begin position="1062"/>
        <end position="1081"/>
    </location>
</feature>
<dbReference type="AlphaFoldDB" id="A2DIL3"/>
<proteinExistence type="predicted"/>
<dbReference type="OrthoDB" id="406368at2759"/>
<feature type="region of interest" description="Disordered" evidence="1">
    <location>
        <begin position="1033"/>
        <end position="1054"/>
    </location>
</feature>
<dbReference type="Pfam" id="PF07004">
    <property type="entry name" value="SHIPPO-rpt"/>
    <property type="match status" value="18"/>
</dbReference>
<dbReference type="eggNOG" id="ENOG502QSJK">
    <property type="taxonomic scope" value="Eukaryota"/>
</dbReference>
<feature type="compositionally biased region" description="Basic and acidic residues" evidence="1">
    <location>
        <begin position="102"/>
        <end position="111"/>
    </location>
</feature>
<protein>
    <submittedName>
        <fullName evidence="2">Uncharacterized protein</fullName>
    </submittedName>
</protein>
<feature type="region of interest" description="Disordered" evidence="1">
    <location>
        <begin position="696"/>
        <end position="811"/>
    </location>
</feature>
<dbReference type="VEuPathDB" id="TrichDB:TVAG_178610"/>
<feature type="region of interest" description="Disordered" evidence="1">
    <location>
        <begin position="921"/>
        <end position="963"/>
    </location>
</feature>
<name>A2DIL3_TRIV3</name>
<dbReference type="EMBL" id="DS113204">
    <property type="protein sequence ID" value="EAY19817.1"/>
    <property type="molecule type" value="Genomic_DNA"/>
</dbReference>
<feature type="region of interest" description="Disordered" evidence="1">
    <location>
        <begin position="833"/>
        <end position="855"/>
    </location>
</feature>
<feature type="compositionally biased region" description="Polar residues" evidence="1">
    <location>
        <begin position="751"/>
        <end position="760"/>
    </location>
</feature>
<sequence>MSGLFARVTSSDVKPGPGAYEPKLGVTSDKLRAPAYTLKGRHGTTERPNTAPYRDLPSSIGSGPKISLASRHATRDVENTPGPGYIPPALGSDAPKVAMSYRHGEARDSRLDNPGPGAYDYKAQFGNEAPKSTMHTRTGDPMGINSISPGPGAYNPDYSTQKKRAPSATMHIRPESRSIETSPGPSDYQIDRSLGGPKATMHARTGDPMGINSISPGPGAYNPTDSNKAKAPSYTMKGRHESTSQVNTAPYRDLPSSIGQGPKISLASRHATRDVENTPGPSYVPPALGADAPKVAMSYRHGEARDSRLDNPGPGAYDYKAQFGNEAPKSTMHSRNGDPMGINSISPGPAAYNPDYSTQKARAPSATMHIRPESRSIESTPGPSDYQIDRSLGGQKSTMHTRTGDPMGINSISPGPGAYNPTDSNKSKAPSYTMKGRHESVERPNTAPYRDLPSTIGQGPKISLASRHATRDVENTPGPNYIPPALGADAPKVAMSYRHGEARDSRLDNPGPGAYDYKTQFGNEAPKATMHTRTGDPMGINSISPGPGAYNPDFSTQKKRAPSATMHIRPESRSLEVTPGPSDYQIDRSLGGQASTMHARTGDPMGINSISPGPGAYNPGDGNKAKAPSFTMKGRHESTSQVNTAPYRDLPSTIGQGPKISLASRHATRDAENTPGPNYIPPALGADAPKVAMSYRHGEARDSRLDNPGPGAYDYKAQFGNEAPKSTMHSRNGDPMGINSISPGPAAYSPDYNTQKTRAPSATMHIRPESRSLESTPGPSDYQIDRSLGGQKSTMHTRTGDPMGINSISPGPGAYNPGDGNKAKAPSFTMKGRHESVERPNTAPYRDLPSTIGQGPKISLASRHATRDVENTPGPNYIPPALGADAPKVAMSYRHGEARDSRLDNPGPGAYDYKTQFGNEAPKATMHTRTGDPMGINSISPGPGAYNPDFSTQKKRAPSATMHIRPESRSLEVTPGPSDYQIDRSLGGQKSTMHARTGDPMGINSISPGPGAYNPGDGNKAKAPSFTMKGRHESTSQVNTAPYRDLPSTIGQGPKISLASRHATRDAENTPGPNYIPPALGADAPKVAMSYRHGEARDSRLDNPGPGAYDYKAQFGNEAPKSTMHSRNGDPMGINSISPGPAAYSPDYTTQKTRAPSATMHVRPKDKGPDSTPGYTDLGSTLTGPAWTIGLKENLGMIPV</sequence>
<feature type="compositionally biased region" description="Polar residues" evidence="1">
    <location>
        <begin position="421"/>
        <end position="430"/>
    </location>
</feature>
<reference evidence="2" key="1">
    <citation type="submission" date="2006-10" db="EMBL/GenBank/DDBJ databases">
        <authorList>
            <person name="Amadeo P."/>
            <person name="Zhao Q."/>
            <person name="Wortman J."/>
            <person name="Fraser-Liggett C."/>
            <person name="Carlton J."/>
        </authorList>
    </citation>
    <scope>NUCLEOTIDE SEQUENCE</scope>
    <source>
        <strain evidence="2">G3</strain>
    </source>
</reference>
<dbReference type="InParanoid" id="A2DIL3"/>
<dbReference type="KEGG" id="tva:5465347"/>
<dbReference type="OMA" id="RHPVKYE"/>
<accession>A2DIL3</accession>
<feature type="region of interest" description="Disordered" evidence="1">
    <location>
        <begin position="101"/>
        <end position="459"/>
    </location>
</feature>
<dbReference type="Proteomes" id="UP000001542">
    <property type="component" value="Unassembled WGS sequence"/>
</dbReference>
<keyword evidence="3" id="KW-1185">Reference proteome</keyword>
<dbReference type="RefSeq" id="XP_001580803.1">
    <property type="nucleotide sequence ID" value="XM_001580753.1"/>
</dbReference>
<feature type="region of interest" description="Disordered" evidence="1">
    <location>
        <begin position="595"/>
        <end position="658"/>
    </location>
</feature>
<dbReference type="VEuPathDB" id="TrichDB:TVAGG3_0602650"/>
<feature type="compositionally biased region" description="Polar residues" evidence="1">
    <location>
        <begin position="1147"/>
        <end position="1156"/>
    </location>
</feature>
<feature type="region of interest" description="Disordered" evidence="1">
    <location>
        <begin position="1"/>
        <end position="66"/>
    </location>
</feature>
<feature type="region of interest" description="Disordered" evidence="1">
    <location>
        <begin position="1119"/>
        <end position="1179"/>
    </location>
</feature>
<feature type="region of interest" description="Disordered" evidence="1">
    <location>
        <begin position="523"/>
        <end position="582"/>
    </location>
</feature>
<feature type="region of interest" description="Disordered" evidence="1">
    <location>
        <begin position="666"/>
        <end position="685"/>
    </location>
</feature>
<evidence type="ECO:0000256" key="1">
    <source>
        <dbReference type="SAM" id="MobiDB-lite"/>
    </source>
</evidence>
<organism evidence="2 3">
    <name type="scientific">Trichomonas vaginalis (strain ATCC PRA-98 / G3)</name>
    <dbReference type="NCBI Taxonomy" id="412133"/>
    <lineage>
        <taxon>Eukaryota</taxon>
        <taxon>Metamonada</taxon>
        <taxon>Parabasalia</taxon>
        <taxon>Trichomonadida</taxon>
        <taxon>Trichomonadidae</taxon>
        <taxon>Trichomonas</taxon>
    </lineage>
</organism>